<protein>
    <recommendedName>
        <fullName evidence="2">Transketolase N-terminal domain-containing protein</fullName>
    </recommendedName>
</protein>
<dbReference type="Gene3D" id="3.40.50.970">
    <property type="match status" value="1"/>
</dbReference>
<dbReference type="InterPro" id="IPR005474">
    <property type="entry name" value="Transketolase_N"/>
</dbReference>
<accession>A0A1F6AWS6</accession>
<evidence type="ECO:0000313" key="4">
    <source>
        <dbReference type="Proteomes" id="UP000176450"/>
    </source>
</evidence>
<dbReference type="Pfam" id="PF00456">
    <property type="entry name" value="Transketolase_N"/>
    <property type="match status" value="1"/>
</dbReference>
<dbReference type="EMBL" id="MFJX01000080">
    <property type="protein sequence ID" value="OGG29144.1"/>
    <property type="molecule type" value="Genomic_DNA"/>
</dbReference>
<reference evidence="3 4" key="1">
    <citation type="journal article" date="2016" name="Nat. Commun.">
        <title>Thousands of microbial genomes shed light on interconnected biogeochemical processes in an aquifer system.</title>
        <authorList>
            <person name="Anantharaman K."/>
            <person name="Brown C.T."/>
            <person name="Hug L.A."/>
            <person name="Sharon I."/>
            <person name="Castelle C.J."/>
            <person name="Probst A.J."/>
            <person name="Thomas B.C."/>
            <person name="Singh A."/>
            <person name="Wilkins M.J."/>
            <person name="Karaoz U."/>
            <person name="Brodie E.L."/>
            <person name="Williams K.H."/>
            <person name="Hubbard S.S."/>
            <person name="Banfield J.F."/>
        </authorList>
    </citation>
    <scope>NUCLEOTIDE SEQUENCE [LARGE SCALE GENOMIC DNA]</scope>
</reference>
<feature type="domain" description="Transketolase N-terminal" evidence="2">
    <location>
        <begin position="21"/>
        <end position="277"/>
    </location>
</feature>
<dbReference type="Proteomes" id="UP000176450">
    <property type="component" value="Unassembled WGS sequence"/>
</dbReference>
<dbReference type="PANTHER" id="PTHR47514:SF2">
    <property type="entry name" value="TRANSKETOLASE"/>
    <property type="match status" value="1"/>
</dbReference>
<sequence>MNKKKLNELLTKAKAVRRDILSMSYRAKSAHSGGAYSCVEILVALYFDVMRVNAAQAQDPKRDRLIFSKAHDAKALYAVLAERGFFDTKILEKYESDDGILPGHSTRHCVPGIEASAGALGHGLSMAVGMAYAQKIRNSKFEIRNLRNPRVFAVLSDGECDEGSTWEAVLFAGHHQLDNLTVVVDYNKLQGYGFTKDILNLEPFADKWNAFGWSPVEVDGHDFKELTRTLSSVPLKKGRPTVVIAHTIKGQGGPKQHVGKVSSQYKPPTDDEYKETMNQLTK</sequence>
<evidence type="ECO:0000313" key="3">
    <source>
        <dbReference type="EMBL" id="OGG29144.1"/>
    </source>
</evidence>
<organism evidence="3 4">
    <name type="scientific">Candidatus Gottesmanbacteria bacterium RIFCSPLOWO2_01_FULL_46_9</name>
    <dbReference type="NCBI Taxonomy" id="1798394"/>
    <lineage>
        <taxon>Bacteria</taxon>
        <taxon>Candidatus Gottesmaniibacteriota</taxon>
    </lineage>
</organism>
<dbReference type="CDD" id="cd02012">
    <property type="entry name" value="TPP_TK"/>
    <property type="match status" value="1"/>
</dbReference>
<dbReference type="SUPFAM" id="SSF52518">
    <property type="entry name" value="Thiamin diphosphate-binding fold (THDP-binding)"/>
    <property type="match status" value="1"/>
</dbReference>
<dbReference type="InterPro" id="IPR029061">
    <property type="entry name" value="THDP-binding"/>
</dbReference>
<comment type="caution">
    <text evidence="3">The sequence shown here is derived from an EMBL/GenBank/DDBJ whole genome shotgun (WGS) entry which is preliminary data.</text>
</comment>
<feature type="region of interest" description="Disordered" evidence="1">
    <location>
        <begin position="250"/>
        <end position="282"/>
    </location>
</feature>
<dbReference type="AlphaFoldDB" id="A0A1F6AWS6"/>
<evidence type="ECO:0000259" key="2">
    <source>
        <dbReference type="Pfam" id="PF00456"/>
    </source>
</evidence>
<name>A0A1F6AWS6_9BACT</name>
<dbReference type="PANTHER" id="PTHR47514">
    <property type="entry name" value="TRANSKETOLASE N-TERMINAL SECTION-RELATED"/>
    <property type="match status" value="1"/>
</dbReference>
<evidence type="ECO:0000256" key="1">
    <source>
        <dbReference type="SAM" id="MobiDB-lite"/>
    </source>
</evidence>
<proteinExistence type="predicted"/>
<gene>
    <name evidence="3" type="ORF">A3A63_02110</name>
</gene>